<proteinExistence type="inferred from homology"/>
<sequence>MVSTPVALTSLSPTPAYVTGALCVVGGLIGFARRRSVMSLVGGAGVGALYLYAANLLDSGAANGLETALGASALLLLSSLPRVAKGPVPLGLTLTSLAVGGYYGRVYF</sequence>
<dbReference type="Proteomes" id="UP000007431">
    <property type="component" value="Unassembled WGS sequence"/>
</dbReference>
<keyword evidence="8" id="KW-1185">Reference proteome</keyword>
<name>D8Q308_SCHCM</name>
<dbReference type="VEuPathDB" id="FungiDB:SCHCODRAFT_02617576"/>
<evidence type="ECO:0000256" key="2">
    <source>
        <dbReference type="ARBA" id="ARBA00007590"/>
    </source>
</evidence>
<dbReference type="OMA" id="AYPAYIM"/>
<dbReference type="InterPro" id="IPR005349">
    <property type="entry name" value="TMEM14"/>
</dbReference>
<dbReference type="InParanoid" id="D8Q308"/>
<dbReference type="RefSeq" id="XP_003033123.1">
    <property type="nucleotide sequence ID" value="XM_003033077.1"/>
</dbReference>
<feature type="transmembrane region" description="Helical" evidence="6">
    <location>
        <begin position="15"/>
        <end position="32"/>
    </location>
</feature>
<dbReference type="Pfam" id="PF03647">
    <property type="entry name" value="Tmemb_14"/>
    <property type="match status" value="1"/>
</dbReference>
<dbReference type="Gene3D" id="1.10.10.1740">
    <property type="entry name" value="Transmembrane protein 14-like"/>
    <property type="match status" value="1"/>
</dbReference>
<dbReference type="InterPro" id="IPR044890">
    <property type="entry name" value="TMEM14_sf"/>
</dbReference>
<protein>
    <recommendedName>
        <fullName evidence="9">Transmembrane proteins 14C-domain-containing protein</fullName>
    </recommendedName>
</protein>
<dbReference type="OrthoDB" id="5620at2759"/>
<comment type="similarity">
    <text evidence="2">Belongs to the TMEM14 family.</text>
</comment>
<dbReference type="EMBL" id="GL377305">
    <property type="protein sequence ID" value="EFI98220.1"/>
    <property type="molecule type" value="Genomic_DNA"/>
</dbReference>
<dbReference type="AlphaFoldDB" id="D8Q308"/>
<dbReference type="STRING" id="578458.D8Q308"/>
<evidence type="ECO:0000313" key="8">
    <source>
        <dbReference type="Proteomes" id="UP000007431"/>
    </source>
</evidence>
<gene>
    <name evidence="7" type="ORF">SCHCODRAFT_54572</name>
</gene>
<dbReference type="KEGG" id="scm:SCHCO_02617576"/>
<evidence type="ECO:0000256" key="6">
    <source>
        <dbReference type="SAM" id="Phobius"/>
    </source>
</evidence>
<dbReference type="FunCoup" id="D8Q308">
    <property type="interactions" value="27"/>
</dbReference>
<dbReference type="eggNOG" id="KOG4267">
    <property type="taxonomic scope" value="Eukaryota"/>
</dbReference>
<comment type="subcellular location">
    <subcellularLocation>
        <location evidence="1">Membrane</location>
    </subcellularLocation>
</comment>
<evidence type="ECO:0000256" key="3">
    <source>
        <dbReference type="ARBA" id="ARBA00022692"/>
    </source>
</evidence>
<feature type="transmembrane region" description="Helical" evidence="6">
    <location>
        <begin position="37"/>
        <end position="54"/>
    </location>
</feature>
<dbReference type="HOGENOM" id="CLU_096652_3_1_1"/>
<keyword evidence="3 6" id="KW-0812">Transmembrane</keyword>
<keyword evidence="5 6" id="KW-0472">Membrane</keyword>
<reference evidence="7 8" key="1">
    <citation type="journal article" date="2010" name="Nat. Biotechnol.">
        <title>Genome sequence of the model mushroom Schizophyllum commune.</title>
        <authorList>
            <person name="Ohm R.A."/>
            <person name="de Jong J.F."/>
            <person name="Lugones L.G."/>
            <person name="Aerts A."/>
            <person name="Kothe E."/>
            <person name="Stajich J.E."/>
            <person name="de Vries R.P."/>
            <person name="Record E."/>
            <person name="Levasseur A."/>
            <person name="Baker S.E."/>
            <person name="Bartholomew K.A."/>
            <person name="Coutinho P.M."/>
            <person name="Erdmann S."/>
            <person name="Fowler T.J."/>
            <person name="Gathman A.C."/>
            <person name="Lombard V."/>
            <person name="Henrissat B."/>
            <person name="Knabe N."/>
            <person name="Kuees U."/>
            <person name="Lilly W.W."/>
            <person name="Lindquist E."/>
            <person name="Lucas S."/>
            <person name="Magnuson J.K."/>
            <person name="Piumi F."/>
            <person name="Raudaskoski M."/>
            <person name="Salamov A."/>
            <person name="Schmutz J."/>
            <person name="Schwarze F.W.M.R."/>
            <person name="vanKuyk P.A."/>
            <person name="Horton J.S."/>
            <person name="Grigoriev I.V."/>
            <person name="Woesten H.A.B."/>
        </authorList>
    </citation>
    <scope>NUCLEOTIDE SEQUENCE [LARGE SCALE GENOMIC DNA]</scope>
    <source>
        <strain evidence="8">H4-8 / FGSC 9210</strain>
    </source>
</reference>
<evidence type="ECO:0000256" key="1">
    <source>
        <dbReference type="ARBA" id="ARBA00004370"/>
    </source>
</evidence>
<evidence type="ECO:0000256" key="4">
    <source>
        <dbReference type="ARBA" id="ARBA00022989"/>
    </source>
</evidence>
<evidence type="ECO:0008006" key="9">
    <source>
        <dbReference type="Google" id="ProtNLM"/>
    </source>
</evidence>
<organism evidence="8">
    <name type="scientific">Schizophyllum commune (strain H4-8 / FGSC 9210)</name>
    <name type="common">Split gill fungus</name>
    <dbReference type="NCBI Taxonomy" id="578458"/>
    <lineage>
        <taxon>Eukaryota</taxon>
        <taxon>Fungi</taxon>
        <taxon>Dikarya</taxon>
        <taxon>Basidiomycota</taxon>
        <taxon>Agaricomycotina</taxon>
        <taxon>Agaricomycetes</taxon>
        <taxon>Agaricomycetidae</taxon>
        <taxon>Agaricales</taxon>
        <taxon>Schizophyllaceae</taxon>
        <taxon>Schizophyllum</taxon>
    </lineage>
</organism>
<evidence type="ECO:0000313" key="7">
    <source>
        <dbReference type="EMBL" id="EFI98220.1"/>
    </source>
</evidence>
<feature type="transmembrane region" description="Helical" evidence="6">
    <location>
        <begin position="87"/>
        <end position="104"/>
    </location>
</feature>
<dbReference type="GeneID" id="9595163"/>
<keyword evidence="4 6" id="KW-1133">Transmembrane helix</keyword>
<accession>D8Q308</accession>
<evidence type="ECO:0000256" key="5">
    <source>
        <dbReference type="ARBA" id="ARBA00023136"/>
    </source>
</evidence>
<dbReference type="GO" id="GO:0016020">
    <property type="term" value="C:membrane"/>
    <property type="evidence" value="ECO:0007669"/>
    <property type="project" value="UniProtKB-SubCell"/>
</dbReference>